<feature type="chain" id="PRO_5046100070" description="Secreted protein" evidence="1">
    <location>
        <begin position="20"/>
        <end position="139"/>
    </location>
</feature>
<comment type="caution">
    <text evidence="2">The sequence shown here is derived from an EMBL/GenBank/DDBJ whole genome shotgun (WGS) entry which is preliminary data.</text>
</comment>
<dbReference type="EMBL" id="BAABHJ010000002">
    <property type="protein sequence ID" value="GAA4603571.1"/>
    <property type="molecule type" value="Genomic_DNA"/>
</dbReference>
<reference evidence="3" key="1">
    <citation type="journal article" date="2019" name="Int. J. Syst. Evol. Microbiol.">
        <title>The Global Catalogue of Microorganisms (GCM) 10K type strain sequencing project: providing services to taxonomists for standard genome sequencing and annotation.</title>
        <authorList>
            <consortium name="The Broad Institute Genomics Platform"/>
            <consortium name="The Broad Institute Genome Sequencing Center for Infectious Disease"/>
            <person name="Wu L."/>
            <person name="Ma J."/>
        </authorList>
    </citation>
    <scope>NUCLEOTIDE SEQUENCE [LARGE SCALE GENOMIC DNA]</scope>
    <source>
        <strain evidence="3">JCM 17938</strain>
    </source>
</reference>
<dbReference type="Proteomes" id="UP001500212">
    <property type="component" value="Unassembled WGS sequence"/>
</dbReference>
<keyword evidence="3" id="KW-1185">Reference proteome</keyword>
<evidence type="ECO:0000313" key="2">
    <source>
        <dbReference type="EMBL" id="GAA4603571.1"/>
    </source>
</evidence>
<sequence length="139" mass="15651">MSRPGAALTIATTAAPAHAAARPTATTHQATAVAAKSAHWYTLKHGSFMLTGSAMRNWNRKYGRVMQVKARCWGNNATLYVELQYRATWTGWHNIKTGHRRCDGKYLILRVNNAGSKNYDAEFHLNRKHTVEYWAQAYG</sequence>
<accession>A0ABP8TDJ7</accession>
<proteinExistence type="predicted"/>
<dbReference type="RefSeq" id="WP_345349460.1">
    <property type="nucleotide sequence ID" value="NZ_BAABHJ010000002.1"/>
</dbReference>
<protein>
    <recommendedName>
        <fullName evidence="4">Secreted protein</fullName>
    </recommendedName>
</protein>
<keyword evidence="1" id="KW-0732">Signal</keyword>
<evidence type="ECO:0008006" key="4">
    <source>
        <dbReference type="Google" id="ProtNLM"/>
    </source>
</evidence>
<evidence type="ECO:0000313" key="3">
    <source>
        <dbReference type="Proteomes" id="UP001500212"/>
    </source>
</evidence>
<name>A0ABP8TDJ7_9ACTN</name>
<organism evidence="2 3">
    <name type="scientific">Actinoallomurus liliacearum</name>
    <dbReference type="NCBI Taxonomy" id="1080073"/>
    <lineage>
        <taxon>Bacteria</taxon>
        <taxon>Bacillati</taxon>
        <taxon>Actinomycetota</taxon>
        <taxon>Actinomycetes</taxon>
        <taxon>Streptosporangiales</taxon>
        <taxon>Thermomonosporaceae</taxon>
        <taxon>Actinoallomurus</taxon>
    </lineage>
</organism>
<gene>
    <name evidence="2" type="ORF">GCM10023195_11870</name>
</gene>
<evidence type="ECO:0000256" key="1">
    <source>
        <dbReference type="SAM" id="SignalP"/>
    </source>
</evidence>
<feature type="signal peptide" evidence="1">
    <location>
        <begin position="1"/>
        <end position="19"/>
    </location>
</feature>